<dbReference type="Proteomes" id="UP001447188">
    <property type="component" value="Unassembled WGS sequence"/>
</dbReference>
<sequence>MAPIDVNRDVRALQKVEPGADCSLIEREARILPGYFFILLTDRGRARTMKGGYKKDKNVKEYCEKKLKTDRPGSSARSLLSSIVHPDSKRPNSKFSTPKHSIHLPNEIILQILSHFTSSDAARSEDGSYRKYCSLCHLNHLYTSCLISKTWNEVATGILYSNLKLDLDGTCEYHWRGIPWTDGRLWWTRRHSYLRDRYLKPLLRTLTARPDLAQCFSTIEIDAHYHMLSDCEVFPLYKKLFVLCLNLTSIIGDPCIFFCPNNSDISSCQESHLRYIANRLSDGRIHKCTRARISRQQKELQEVLSRHSAWESWEINSCQKMCPPFLPTNWKNLKHLSIKDFHPSIEDLHPNLDTWTLSLGSLDSLESLSLTNLSLNILEFVPDNKLIALAIETDSTIPDWSLFIDLKKIWKYLSRGPGPSSRLQRLSISIPAQHAPLTEKWLSRTLSFVPNIRELRLSAHHEIDRNYIVLGSDPNVEELSREQPFPICAELLKLWYMFPGWTHNELLVKLLSSGVFPKLVGLACFRSSVVVELKDPPISYSQWQSETHQASKDEGARVDDQLELELIGRRRMHRISDPSAGWRKAHFGRNGKFDHAR</sequence>
<keyword evidence="3" id="KW-1185">Reference proteome</keyword>
<proteinExistence type="predicted"/>
<evidence type="ECO:0000256" key="1">
    <source>
        <dbReference type="SAM" id="MobiDB-lite"/>
    </source>
</evidence>
<dbReference type="EMBL" id="JBBBZM010000115">
    <property type="protein sequence ID" value="KAL0633759.1"/>
    <property type="molecule type" value="Genomic_DNA"/>
</dbReference>
<reference evidence="2 3" key="1">
    <citation type="submission" date="2024-02" db="EMBL/GenBank/DDBJ databases">
        <title>Discinaceae phylogenomics.</title>
        <authorList>
            <person name="Dirks A.C."/>
            <person name="James T.Y."/>
        </authorList>
    </citation>
    <scope>NUCLEOTIDE SEQUENCE [LARGE SCALE GENOMIC DNA]</scope>
    <source>
        <strain evidence="2 3">ACD0624</strain>
    </source>
</reference>
<name>A0ABR3GCS2_9PEZI</name>
<evidence type="ECO:0000313" key="3">
    <source>
        <dbReference type="Proteomes" id="UP001447188"/>
    </source>
</evidence>
<protein>
    <recommendedName>
        <fullName evidence="4">F-box domain-containing protein</fullName>
    </recommendedName>
</protein>
<organism evidence="2 3">
    <name type="scientific">Discina gigas</name>
    <dbReference type="NCBI Taxonomy" id="1032678"/>
    <lineage>
        <taxon>Eukaryota</taxon>
        <taxon>Fungi</taxon>
        <taxon>Dikarya</taxon>
        <taxon>Ascomycota</taxon>
        <taxon>Pezizomycotina</taxon>
        <taxon>Pezizomycetes</taxon>
        <taxon>Pezizales</taxon>
        <taxon>Discinaceae</taxon>
        <taxon>Discina</taxon>
    </lineage>
</organism>
<feature type="region of interest" description="Disordered" evidence="1">
    <location>
        <begin position="69"/>
        <end position="100"/>
    </location>
</feature>
<evidence type="ECO:0008006" key="4">
    <source>
        <dbReference type="Google" id="ProtNLM"/>
    </source>
</evidence>
<comment type="caution">
    <text evidence="2">The sequence shown here is derived from an EMBL/GenBank/DDBJ whole genome shotgun (WGS) entry which is preliminary data.</text>
</comment>
<gene>
    <name evidence="2" type="ORF">Q9L58_007366</name>
</gene>
<accession>A0ABR3GCS2</accession>
<evidence type="ECO:0000313" key="2">
    <source>
        <dbReference type="EMBL" id="KAL0633759.1"/>
    </source>
</evidence>